<sequence length="464" mass="51089">MVSVDDVYIDNYRKSILCGTIKAESEALKTANSAQVTAPSNAGNSSSLGDEIKPSVELLDDIVHYATNCSNPYVHDLKQYLDDIKKKGVFNNTKSFTASGPYSKKEIKRIIKNYATDAHNVLAQVTQFANEKEDTEEKFINGNEYSSVAKILLLLTLALPGVLFLLCLTGIIILIAYSIVEQARGGRPSKSLYEFLAVVLQTYGYACMVVTALFFLTAALFFVAGYSSVFICDKILHAQDGDDLSLVVTVNVKGSQLGQSSGDGGVTSPIQQLMKILQRAQELKPLMDDTCLAINGTDFSDVLKQTKERQAGLKVALKEEKLKRGMDGGSNDAIYNVDNALRSNSPPCVHLASSLTTRGRFCKEKPPYFQGLWMACGLTAIMSIHTFPAMFDGSDMMRPKDRSDDESPEKGSKMSANEEENKEKGKEEDQKPSKEKEEKERERKSKEKVRSDGKPSKAESQNSK</sequence>
<evidence type="ECO:0000256" key="1">
    <source>
        <dbReference type="SAM" id="MobiDB-lite"/>
    </source>
</evidence>
<keyword evidence="2" id="KW-0472">Membrane</keyword>
<evidence type="ECO:0000256" key="2">
    <source>
        <dbReference type="SAM" id="Phobius"/>
    </source>
</evidence>
<feature type="transmembrane region" description="Helical" evidence="2">
    <location>
        <begin position="192"/>
        <end position="224"/>
    </location>
</feature>
<name>A0A158QYA3_NIPBR</name>
<reference evidence="5" key="1">
    <citation type="submission" date="2016-04" db="UniProtKB">
        <authorList>
            <consortium name="WormBaseParasite"/>
        </authorList>
    </citation>
    <scope>IDENTIFICATION</scope>
</reference>
<dbReference type="WBParaSite" id="NBR_0000815501-mRNA-1">
    <property type="protein sequence ID" value="NBR_0000815501-mRNA-1"/>
    <property type="gene ID" value="NBR_0000815501"/>
</dbReference>
<evidence type="ECO:0000313" key="5">
    <source>
        <dbReference type="WBParaSite" id="NBR_0000815501-mRNA-1"/>
    </source>
</evidence>
<keyword evidence="4" id="KW-1185">Reference proteome</keyword>
<evidence type="ECO:0000313" key="3">
    <source>
        <dbReference type="EMBL" id="VDL71745.1"/>
    </source>
</evidence>
<reference evidence="3 4" key="2">
    <citation type="submission" date="2018-11" db="EMBL/GenBank/DDBJ databases">
        <authorList>
            <consortium name="Pathogen Informatics"/>
        </authorList>
    </citation>
    <scope>NUCLEOTIDE SEQUENCE [LARGE SCALE GENOMIC DNA]</scope>
</reference>
<feature type="region of interest" description="Disordered" evidence="1">
    <location>
        <begin position="395"/>
        <end position="464"/>
    </location>
</feature>
<dbReference type="AlphaFoldDB" id="A0A158QYA3"/>
<feature type="compositionally biased region" description="Basic and acidic residues" evidence="1">
    <location>
        <begin position="395"/>
        <end position="412"/>
    </location>
</feature>
<organism evidence="5">
    <name type="scientific">Nippostrongylus brasiliensis</name>
    <name type="common">Rat hookworm</name>
    <dbReference type="NCBI Taxonomy" id="27835"/>
    <lineage>
        <taxon>Eukaryota</taxon>
        <taxon>Metazoa</taxon>
        <taxon>Ecdysozoa</taxon>
        <taxon>Nematoda</taxon>
        <taxon>Chromadorea</taxon>
        <taxon>Rhabditida</taxon>
        <taxon>Rhabditina</taxon>
        <taxon>Rhabditomorpha</taxon>
        <taxon>Strongyloidea</taxon>
        <taxon>Heligmosomidae</taxon>
        <taxon>Nippostrongylus</taxon>
    </lineage>
</organism>
<proteinExistence type="predicted"/>
<protein>
    <submittedName>
        <fullName evidence="5">Protein tweety homolog</fullName>
    </submittedName>
</protein>
<dbReference type="Proteomes" id="UP000271162">
    <property type="component" value="Unassembled WGS sequence"/>
</dbReference>
<feature type="transmembrane region" description="Helical" evidence="2">
    <location>
        <begin position="371"/>
        <end position="391"/>
    </location>
</feature>
<dbReference type="EMBL" id="UYSL01019969">
    <property type="protein sequence ID" value="VDL71745.1"/>
    <property type="molecule type" value="Genomic_DNA"/>
</dbReference>
<keyword evidence="2" id="KW-1133">Transmembrane helix</keyword>
<feature type="compositionally biased region" description="Basic and acidic residues" evidence="1">
    <location>
        <begin position="419"/>
        <end position="457"/>
    </location>
</feature>
<accession>A0A158QYA3</accession>
<gene>
    <name evidence="3" type="ORF">NBR_LOCUS8156</name>
</gene>
<keyword evidence="2" id="KW-0812">Transmembrane</keyword>
<feature type="transmembrane region" description="Helical" evidence="2">
    <location>
        <begin position="151"/>
        <end position="180"/>
    </location>
</feature>
<evidence type="ECO:0000313" key="4">
    <source>
        <dbReference type="Proteomes" id="UP000271162"/>
    </source>
</evidence>